<name>A0A9W7B4S1_9STRA</name>
<dbReference type="EMBL" id="BRXY01000289">
    <property type="protein sequence ID" value="GMH84044.1"/>
    <property type="molecule type" value="Genomic_DNA"/>
</dbReference>
<dbReference type="Gene3D" id="3.40.525.10">
    <property type="entry name" value="CRAL-TRIO lipid binding domain"/>
    <property type="match status" value="1"/>
</dbReference>
<comment type="caution">
    <text evidence="1">The sequence shown here is derived from an EMBL/GenBank/DDBJ whole genome shotgun (WGS) entry which is preliminary data.</text>
</comment>
<dbReference type="OrthoDB" id="189875at2759"/>
<evidence type="ECO:0000313" key="2">
    <source>
        <dbReference type="Proteomes" id="UP001165085"/>
    </source>
</evidence>
<gene>
    <name evidence="1" type="ORF">TrST_g11217</name>
</gene>
<organism evidence="1 2">
    <name type="scientific">Triparma strigata</name>
    <dbReference type="NCBI Taxonomy" id="1606541"/>
    <lineage>
        <taxon>Eukaryota</taxon>
        <taxon>Sar</taxon>
        <taxon>Stramenopiles</taxon>
        <taxon>Ochrophyta</taxon>
        <taxon>Bolidophyceae</taxon>
        <taxon>Parmales</taxon>
        <taxon>Triparmaceae</taxon>
        <taxon>Triparma</taxon>
    </lineage>
</organism>
<dbReference type="SUPFAM" id="SSF52087">
    <property type="entry name" value="CRAL/TRIO domain"/>
    <property type="match status" value="1"/>
</dbReference>
<evidence type="ECO:0000313" key="1">
    <source>
        <dbReference type="EMBL" id="GMH84044.1"/>
    </source>
</evidence>
<evidence type="ECO:0008006" key="3">
    <source>
        <dbReference type="Google" id="ProtNLM"/>
    </source>
</evidence>
<protein>
    <recommendedName>
        <fullName evidence="3">CRAL-TRIO domain-containing protein</fullName>
    </recommendedName>
</protein>
<keyword evidence="2" id="KW-1185">Reference proteome</keyword>
<dbReference type="AlphaFoldDB" id="A0A9W7B4S1"/>
<accession>A0A9W7B4S1</accession>
<dbReference type="Proteomes" id="UP001165085">
    <property type="component" value="Unassembled WGS sequence"/>
</dbReference>
<proteinExistence type="predicted"/>
<sequence>MSAFATSQPVTGPVTLTSEELSACSEVAKKLRQQGLELNQLCPRCIAITTINKKLRVDDAVDQYKLFMKAIAEFNINSFDDIYAGFVDFDTVIAPRLNSYNVCGLDSQQRQIFWINGKNPVQVSQEVAAVRAGWFWFCAIHSDNVSLRQGVTFVIDVSSNNSKVGNEKKMQKTWQSYPLRPQRILIMGASYLKRLFINGVVSFASLFSKNKVLERIRFATVEDVVKECGRENVPEYICKGVGKGGDPSAWVKMRFDNFPEPKLW</sequence>
<reference evidence="2" key="1">
    <citation type="journal article" date="2023" name="Commun. Biol.">
        <title>Genome analysis of Parmales, the sister group of diatoms, reveals the evolutionary specialization of diatoms from phago-mixotrophs to photoautotrophs.</title>
        <authorList>
            <person name="Ban H."/>
            <person name="Sato S."/>
            <person name="Yoshikawa S."/>
            <person name="Yamada K."/>
            <person name="Nakamura Y."/>
            <person name="Ichinomiya M."/>
            <person name="Sato N."/>
            <person name="Blanc-Mathieu R."/>
            <person name="Endo H."/>
            <person name="Kuwata A."/>
            <person name="Ogata H."/>
        </authorList>
    </citation>
    <scope>NUCLEOTIDE SEQUENCE [LARGE SCALE GENOMIC DNA]</scope>
    <source>
        <strain evidence="2">NIES 3701</strain>
    </source>
</reference>
<dbReference type="InterPro" id="IPR036865">
    <property type="entry name" value="CRAL-TRIO_dom_sf"/>
</dbReference>